<dbReference type="AlphaFoldDB" id="D6STM9"/>
<organism evidence="1 2">
    <name type="scientific">Desulfonatronospira thiodismutans ASO3-1</name>
    <dbReference type="NCBI Taxonomy" id="555779"/>
    <lineage>
        <taxon>Bacteria</taxon>
        <taxon>Pseudomonadati</taxon>
        <taxon>Thermodesulfobacteriota</taxon>
        <taxon>Desulfovibrionia</taxon>
        <taxon>Desulfovibrionales</taxon>
        <taxon>Desulfonatronovibrionaceae</taxon>
        <taxon>Desulfonatronospira</taxon>
    </lineage>
</organism>
<comment type="caution">
    <text evidence="1">The sequence shown here is derived from an EMBL/GenBank/DDBJ whole genome shotgun (WGS) entry which is preliminary data.</text>
</comment>
<reference evidence="1" key="1">
    <citation type="submission" date="2010-05" db="EMBL/GenBank/DDBJ databases">
        <title>The draft genome of Desulfonatronospira thiodismutans ASO3-1.</title>
        <authorList>
            <consortium name="US DOE Joint Genome Institute (JGI-PGF)"/>
            <person name="Lucas S."/>
            <person name="Copeland A."/>
            <person name="Lapidus A."/>
            <person name="Cheng J.-F."/>
            <person name="Bruce D."/>
            <person name="Goodwin L."/>
            <person name="Pitluck S."/>
            <person name="Chertkov O."/>
            <person name="Brettin T."/>
            <person name="Detter J.C."/>
            <person name="Han C."/>
            <person name="Land M.L."/>
            <person name="Hauser L."/>
            <person name="Kyrpides N."/>
            <person name="Mikhailova N."/>
            <person name="Muyzer G."/>
            <person name="Woyke T."/>
        </authorList>
    </citation>
    <scope>NUCLEOTIDE SEQUENCE [LARGE SCALE GENOMIC DNA]</scope>
    <source>
        <strain evidence="1">ASO3-1</strain>
    </source>
</reference>
<dbReference type="RefSeq" id="WP_008871394.1">
    <property type="nucleotide sequence ID" value="NZ_ACJN02000003.1"/>
</dbReference>
<proteinExistence type="predicted"/>
<accession>D6STM9</accession>
<protein>
    <submittedName>
        <fullName evidence="1">Uncharacterized protein</fullName>
    </submittedName>
</protein>
<sequence>MVTEDDSPCREWIHFDHKLLSVKFACLQKGVTIQGMPGEFDLS</sequence>
<evidence type="ECO:0000313" key="1">
    <source>
        <dbReference type="EMBL" id="EFI34045.1"/>
    </source>
</evidence>
<dbReference type="EMBL" id="ACJN02000003">
    <property type="protein sequence ID" value="EFI34045.1"/>
    <property type="molecule type" value="Genomic_DNA"/>
</dbReference>
<name>D6STM9_9BACT</name>
<keyword evidence="2" id="KW-1185">Reference proteome</keyword>
<gene>
    <name evidence="1" type="ORF">Dthio_PD1384</name>
</gene>
<dbReference type="Proteomes" id="UP000005496">
    <property type="component" value="Unassembled WGS sequence"/>
</dbReference>
<evidence type="ECO:0000313" key="2">
    <source>
        <dbReference type="Proteomes" id="UP000005496"/>
    </source>
</evidence>